<feature type="compositionally biased region" description="Basic and acidic residues" evidence="16">
    <location>
        <begin position="2570"/>
        <end position="2583"/>
    </location>
</feature>
<dbReference type="FunFam" id="1.10.510.10:FF:000024">
    <property type="entry name" value="Probable serine/threonine-protein kinase cot-1"/>
    <property type="match status" value="1"/>
</dbReference>
<dbReference type="EMBL" id="DF143641">
    <property type="protein sequence ID" value="GAA53903.1"/>
    <property type="molecule type" value="Genomic_DNA"/>
</dbReference>
<feature type="compositionally biased region" description="Basic residues" evidence="16">
    <location>
        <begin position="2597"/>
        <end position="2610"/>
    </location>
</feature>
<evidence type="ECO:0000256" key="14">
    <source>
        <dbReference type="ARBA" id="ARBA00048679"/>
    </source>
</evidence>
<keyword evidence="5" id="KW-0723">Serine/threonine-protein kinase</keyword>
<evidence type="ECO:0000259" key="17">
    <source>
        <dbReference type="PROSITE" id="PS50011"/>
    </source>
</evidence>
<dbReference type="InterPro" id="IPR042241">
    <property type="entry name" value="GCP_C_sf"/>
</dbReference>
<keyword evidence="6" id="KW-0597">Phosphoprotein</keyword>
<reference evidence="18" key="1">
    <citation type="journal article" date="2011" name="Genome Biol.">
        <title>The draft genome of the carcinogenic human liver fluke Clonorchis sinensis.</title>
        <authorList>
            <person name="Wang X."/>
            <person name="Chen W."/>
            <person name="Huang Y."/>
            <person name="Sun J."/>
            <person name="Men J."/>
            <person name="Liu H."/>
            <person name="Luo F."/>
            <person name="Guo L."/>
            <person name="Lv X."/>
            <person name="Deng C."/>
            <person name="Zhou C."/>
            <person name="Fan Y."/>
            <person name="Li X."/>
            <person name="Huang L."/>
            <person name="Hu Y."/>
            <person name="Liang C."/>
            <person name="Hu X."/>
            <person name="Xu J."/>
            <person name="Yu X."/>
        </authorList>
    </citation>
    <scope>NUCLEOTIDE SEQUENCE [LARGE SCALE GENOMIC DNA]</scope>
    <source>
        <strain evidence="18">Henan</strain>
    </source>
</reference>
<keyword evidence="19" id="KW-1185">Reference proteome</keyword>
<feature type="coiled-coil region" evidence="15">
    <location>
        <begin position="2283"/>
        <end position="2452"/>
    </location>
</feature>
<dbReference type="GO" id="GO:0004674">
    <property type="term" value="F:protein serine/threonine kinase activity"/>
    <property type="evidence" value="ECO:0007669"/>
    <property type="project" value="UniProtKB-KW"/>
</dbReference>
<evidence type="ECO:0000256" key="10">
    <source>
        <dbReference type="ARBA" id="ARBA00022777"/>
    </source>
</evidence>
<feature type="compositionally biased region" description="Basic and acidic residues" evidence="16">
    <location>
        <begin position="1222"/>
        <end position="1238"/>
    </location>
</feature>
<evidence type="ECO:0000256" key="16">
    <source>
        <dbReference type="SAM" id="MobiDB-lite"/>
    </source>
</evidence>
<reference key="2">
    <citation type="submission" date="2011-10" db="EMBL/GenBank/DDBJ databases">
        <title>The genome and transcriptome sequence of Clonorchis sinensis provide insights into the carcinogenic liver fluke.</title>
        <authorList>
            <person name="Wang X."/>
            <person name="Huang Y."/>
            <person name="Chen W."/>
            <person name="Liu H."/>
            <person name="Guo L."/>
            <person name="Chen Y."/>
            <person name="Luo F."/>
            <person name="Zhou W."/>
            <person name="Sun J."/>
            <person name="Mao Q."/>
            <person name="Liang P."/>
            <person name="Zhou C."/>
            <person name="Tian Y."/>
            <person name="Men J."/>
            <person name="Lv X."/>
            <person name="Huang L."/>
            <person name="Zhou J."/>
            <person name="Hu Y."/>
            <person name="Li R."/>
            <person name="Zhang F."/>
            <person name="Lei H."/>
            <person name="Li X."/>
            <person name="Hu X."/>
            <person name="Liang C."/>
            <person name="Xu J."/>
            <person name="Wu Z."/>
            <person name="Yu X."/>
        </authorList>
    </citation>
    <scope>NUCLEOTIDE SEQUENCE</scope>
    <source>
        <strain>Henan</strain>
    </source>
</reference>
<comment type="subcellular location">
    <subcellularLocation>
        <location evidence="1">Cytoplasm</location>
        <location evidence="1">Cytoskeleton</location>
    </subcellularLocation>
</comment>
<dbReference type="GO" id="GO:0005524">
    <property type="term" value="F:ATP binding"/>
    <property type="evidence" value="ECO:0007669"/>
    <property type="project" value="UniProtKB-KW"/>
</dbReference>
<evidence type="ECO:0000256" key="9">
    <source>
        <dbReference type="ARBA" id="ARBA00022741"/>
    </source>
</evidence>
<dbReference type="Gene3D" id="1.20.120.1900">
    <property type="entry name" value="Gamma-tubulin complex, C-terminal domain"/>
    <property type="match status" value="1"/>
</dbReference>
<evidence type="ECO:0000256" key="4">
    <source>
        <dbReference type="ARBA" id="ARBA00022490"/>
    </source>
</evidence>
<evidence type="ECO:0000256" key="8">
    <source>
        <dbReference type="ARBA" id="ARBA00022701"/>
    </source>
</evidence>
<sequence>MEDENTVFLPANKCRLTVFVDKADYINKAQALLNDTATYRRLQRDQREFLANGISERQPLNDKKKTDPGILGESLDYVYQSVNCLIASPIAFWIEWRRQTASRKLYCKQVDRSVVWNSTEPGYFGCLGRMKFVNRSCSKVPSFRTKRRDFHASYLSEWRRQTASRKLYCKQVDRSAIWNSTEPGYKELTVQQDVNERLKCRNKVSVFDHRCLKSVADVGLRQQISNEVIRKRVFVCVADSPAHTSYSSETTIAEDPKTSHFRCPKDPRLTNVQQKSLLHKSLEIEAHIDLPARRRERRHLHVRQIDKVFRRGYLNTGFDDIQTSVSLSRLSTGMQTVGFLVGHHFYVRTEVVLERALGNESDSLEKQMKLFRLKWSGNVLCDSRCFSMDWLQDKISTKSFQQFTTYARPLPVKGSHAFYFLSFLAFSSQRTHHDPVMVSDDSTSDEDLDQPVVPQVRKVALTTFPRHWDTLPIQLNTATGISHKFSDAFASLHLQAEYWWRKTKPSSDGFKTQWLKHFGLEDDRHELTEYQLVREILWVLLGARSSFIFCVFHHPHKLFANRLSSASRVSLANIAYPTLDSLLILFGRFASLTLLLRTFVQFIENTAASLHPCVVAFGTCLGDYLGEFDQVLQTLETEARGPETFTLTTLYFKLLLWDRRTDILANLVSRLTAGHTSNLQEANIHIRLLNLLYYVANTFGDYSSDISFLDTLNAFFFRTFLPFMYTTVQLLSGCASMLEYSHSLFPNAKDSCAVTDPDFCQRAFIGEPTAINSSVSSNGAQVPEIFHSVLDELLSGLKSLCILTALATGASHSSVLGPIVLKTEDIFLHLTAPVVQPQKSHATNGRIIHKDNHSASVKSWIEPDILSLRQELIDSVRTPVMQETRPERTSFSDFTRNDDHLNLLQKNLKRFIVERSRTLNQHLMRMLLEPSPVHFGSYRSLGTALAAVGAIYLFGTGDRVNDFSRQLFSHIFNSEPWYRDLVGLTLRLRSQFEAHTVPKFLSREISMFTFASISQSDLDGSTTVEQTLRCFNLVHLTYCATWPVNIVLTESNLTTYNSIFTFMLKIKYAKWSLETLRFPQLDYLSSIDPDAYHRMLLLRLNMLYIFTGLHDFLMNRIEALRVKFAQHWRLPGCSPTPASDTGSAVPYGDLPELIQSHNVLLQSLQSVCLLTESSSMLRTEIDNICQMAFTLKALWSPSRSRPLDLAPRLTQLASLFHNHVNRNSEHHSRTSEHSKDDDGTLAPLPSVTNNVATRSASRPSQSLWHSLGRLSLRGRAVWTSQRTSKLFELLTRPALLFTPSRGIRLPFALTKSDGDCIARSHRLSIRKRNQPIDPDPCLLSLDGLLDCLYAMSNLVDQVYYDCKENEDDQTETNSYDHSPTLLAANFFRKRVKPALTRLNELRVQLSDFKLGKFIGRGACGVVRVVHEVAPPGSVYAMKSQYKGAWLHHDPEGSQLMLERTVLAQAAAIENPWLPHLHYAFQDEKHLHLVMDYEPGGDLYIFLSKVGHLLDAEMIAFYAAEAIEAIHSLHRMGYIHCDLKPENFAIERSGHLKLLDFGSAIRLDADGKCVCPTMVGTKEYLNIELLRQRGRHNEEPLLVGPEYDYWAIGVLLYELFYSQTPFYDKDEDLMMQKIVDYKKTLKFPSNVQIPDNAVQLIRSLITSPSKRLTYDGCVRHPFFKTIDFATLRQTTPPYLPPVGELDDVSNFSGGGSRTRDELIMDVSTNETFSPIRMKETACESLYPSVVDTTCHLAETTEVTLLTQEHTHPGDEVDKKVLDENTDPMVSESHAVDDSKLETPFNNREAKVKAIREAAAISIPEEFEEIEDVEWDGSDCVRNLPFVGYTFTPGLVLLRKLTSGQAAAVAAAGLGTAMLTVTNTTLPVTRQQTMRTTTSHLQLLNATVTEAVNTTGPYLNITENPPFEFGGKWSELRQLCDILENRAKSLDPEHAEHLQTLRKRLIDAIDDSSNLVAFGDAITAWIAQEKYTFEVLERLRDENACLQRTNQANQSYRAQLEKVRLVLSRLDSLPNDFVEIDLSELLRTMCPNTPATPFSTGTEDCTKTSQSDADVLVQQIIGLVQKQLKQFRCREDECRAALEAANRERKEIWEASLQQMGTLDTMVADQRQLRACETNLKREIQDLKQKLLNEKDYQRDLRNQCLQYEDKYFSIRDRLEEEKKRHLELWNASHILDVVLVPIVVDRCGHCKARVAFSDLGQLWRQNGVSLNLKGCVYQVTVRAVHFFSFAVYCPREPYQDLDYYNSSVFMHLMIFYHCDFNSVLFQRCSDMQAQLRELTMNKDAAEALLRETNLKLDRLQHSQDNAIIDHLRSELELVKTQLQRSEIDRTSAEQREQTVHDQLSDCERQLDNSRHEANLLRDRYERMKEATAELEASLRRQLVESTDQIHSLKGEVFQLQTQLERLRVNNTQLVNQRDEATEQVRLLNDALSQEKELVEVTQQASENEIFRLNTITKQQGKLIDHMCGLLPPEHQLPMRRLANAGRSGLVHDPSVLFGTKRSNVKALGHHAFKTSGRRSRKLGPDESDPSSSGAGPLIAAASAFFGRRRPTGPGKSERNLSETDDKSSGPHPFTKQPSRLQRIVRKSRLRFKRRTCVQSRPTEPVSIESDQVFTEDEDGDEQFGYYSPDPASDFDSGLPYRSVPFQGERVAAATPQSGGTADPLSYEDSISSGPSTTSSAPSGQIIEPNPKSNFWRPQRSKLRVGWAEGSHEAELISVVTGLESLSVAKHVQGVNTYRDQIRSLDNCFNYYIV</sequence>
<keyword evidence="15" id="KW-0175">Coiled coil</keyword>
<dbReference type="InterPro" id="IPR040457">
    <property type="entry name" value="GCP_C"/>
</dbReference>
<evidence type="ECO:0000256" key="5">
    <source>
        <dbReference type="ARBA" id="ARBA00022527"/>
    </source>
</evidence>
<evidence type="ECO:0000256" key="7">
    <source>
        <dbReference type="ARBA" id="ARBA00022679"/>
    </source>
</evidence>
<comment type="similarity">
    <text evidence="2">Belongs to the TUBGCP family.</text>
</comment>
<dbReference type="SUPFAM" id="SSF56112">
    <property type="entry name" value="Protein kinase-like (PK-like)"/>
    <property type="match status" value="1"/>
</dbReference>
<feature type="coiled-coil region" evidence="15">
    <location>
        <begin position="2082"/>
        <end position="2158"/>
    </location>
</feature>
<organism evidence="18 19">
    <name type="scientific">Clonorchis sinensis</name>
    <name type="common">Chinese liver fluke</name>
    <dbReference type="NCBI Taxonomy" id="79923"/>
    <lineage>
        <taxon>Eukaryota</taxon>
        <taxon>Metazoa</taxon>
        <taxon>Spiralia</taxon>
        <taxon>Lophotrochozoa</taxon>
        <taxon>Platyhelminthes</taxon>
        <taxon>Trematoda</taxon>
        <taxon>Digenea</taxon>
        <taxon>Opisthorchiida</taxon>
        <taxon>Opisthorchiata</taxon>
        <taxon>Opisthorchiidae</taxon>
        <taxon>Clonorchis</taxon>
    </lineage>
</organism>
<dbReference type="Gene3D" id="1.10.510.10">
    <property type="entry name" value="Transferase(Phosphotransferase) domain 1"/>
    <property type="match status" value="1"/>
</dbReference>
<dbReference type="Gene3D" id="3.30.200.20">
    <property type="entry name" value="Phosphorylase Kinase, domain 1"/>
    <property type="match status" value="1"/>
</dbReference>
<evidence type="ECO:0000256" key="15">
    <source>
        <dbReference type="SAM" id="Coils"/>
    </source>
</evidence>
<gene>
    <name evidence="18" type="ORF">CLF_111587</name>
</gene>
<comment type="catalytic activity">
    <reaction evidence="13">
        <text>L-threonyl-[protein] + ATP = O-phospho-L-threonyl-[protein] + ADP + H(+)</text>
        <dbReference type="Rhea" id="RHEA:46608"/>
        <dbReference type="Rhea" id="RHEA-COMP:11060"/>
        <dbReference type="Rhea" id="RHEA-COMP:11605"/>
        <dbReference type="ChEBI" id="CHEBI:15378"/>
        <dbReference type="ChEBI" id="CHEBI:30013"/>
        <dbReference type="ChEBI" id="CHEBI:30616"/>
        <dbReference type="ChEBI" id="CHEBI:61977"/>
        <dbReference type="ChEBI" id="CHEBI:456216"/>
        <dbReference type="EC" id="2.7.11.1"/>
    </reaction>
</comment>
<feature type="region of interest" description="Disordered" evidence="16">
    <location>
        <begin position="2522"/>
        <end position="2647"/>
    </location>
</feature>
<proteinExistence type="inferred from homology"/>
<dbReference type="InterPro" id="IPR050839">
    <property type="entry name" value="Rho-assoc_Ser/Thr_Kinase"/>
</dbReference>
<evidence type="ECO:0000313" key="18">
    <source>
        <dbReference type="EMBL" id="GAA53903.1"/>
    </source>
</evidence>
<dbReference type="Pfam" id="PF04130">
    <property type="entry name" value="GCP_C_terminal"/>
    <property type="match status" value="1"/>
</dbReference>
<evidence type="ECO:0000256" key="3">
    <source>
        <dbReference type="ARBA" id="ARBA00012513"/>
    </source>
</evidence>
<dbReference type="Pfam" id="PF00069">
    <property type="entry name" value="Pkinase"/>
    <property type="match status" value="1"/>
</dbReference>
<dbReference type="PROSITE" id="PS50011">
    <property type="entry name" value="PROTEIN_KINASE_DOM"/>
    <property type="match status" value="1"/>
</dbReference>
<feature type="domain" description="Protein kinase" evidence="17">
    <location>
        <begin position="1408"/>
        <end position="1678"/>
    </location>
</feature>
<dbReference type="EC" id="2.7.11.1" evidence="3"/>
<feature type="region of interest" description="Disordered" evidence="16">
    <location>
        <begin position="1222"/>
        <end position="1247"/>
    </location>
</feature>
<evidence type="ECO:0000256" key="11">
    <source>
        <dbReference type="ARBA" id="ARBA00022840"/>
    </source>
</evidence>
<comment type="catalytic activity">
    <reaction evidence="14">
        <text>L-seryl-[protein] + ATP = O-phospho-L-seryl-[protein] + ADP + H(+)</text>
        <dbReference type="Rhea" id="RHEA:17989"/>
        <dbReference type="Rhea" id="RHEA-COMP:9863"/>
        <dbReference type="Rhea" id="RHEA-COMP:11604"/>
        <dbReference type="ChEBI" id="CHEBI:15378"/>
        <dbReference type="ChEBI" id="CHEBI:29999"/>
        <dbReference type="ChEBI" id="CHEBI:30616"/>
        <dbReference type="ChEBI" id="CHEBI:83421"/>
        <dbReference type="ChEBI" id="CHEBI:456216"/>
        <dbReference type="EC" id="2.7.11.1"/>
    </reaction>
</comment>
<evidence type="ECO:0000256" key="2">
    <source>
        <dbReference type="ARBA" id="ARBA00010337"/>
    </source>
</evidence>
<dbReference type="PANTHER" id="PTHR22988">
    <property type="entry name" value="MYOTONIC DYSTROPHY S/T KINASE-RELATED"/>
    <property type="match status" value="1"/>
</dbReference>
<keyword evidence="4" id="KW-0963">Cytoplasm</keyword>
<dbReference type="InterPro" id="IPR000719">
    <property type="entry name" value="Prot_kinase_dom"/>
</dbReference>
<feature type="compositionally biased region" description="Low complexity" evidence="16">
    <location>
        <begin position="2684"/>
        <end position="2698"/>
    </location>
</feature>
<keyword evidence="12" id="KW-0206">Cytoskeleton</keyword>
<name>G7YLS2_CLOSI</name>
<dbReference type="SMART" id="SM00220">
    <property type="entry name" value="S_TKc"/>
    <property type="match status" value="1"/>
</dbReference>
<dbReference type="PANTHER" id="PTHR22988:SF71">
    <property type="entry name" value="CITRON RHO-INTERACTING KINASE"/>
    <property type="match status" value="1"/>
</dbReference>
<dbReference type="Proteomes" id="UP000008909">
    <property type="component" value="Unassembled WGS sequence"/>
</dbReference>
<keyword evidence="9" id="KW-0547">Nucleotide-binding</keyword>
<evidence type="ECO:0000256" key="6">
    <source>
        <dbReference type="ARBA" id="ARBA00022553"/>
    </source>
</evidence>
<dbReference type="GO" id="GO:0031032">
    <property type="term" value="P:actomyosin structure organization"/>
    <property type="evidence" value="ECO:0007669"/>
    <property type="project" value="TreeGrafter"/>
</dbReference>
<feature type="compositionally biased region" description="Basic residues" evidence="16">
    <location>
        <begin position="2522"/>
        <end position="2536"/>
    </location>
</feature>
<evidence type="ECO:0000256" key="12">
    <source>
        <dbReference type="ARBA" id="ARBA00023212"/>
    </source>
</evidence>
<accession>G7YLS2</accession>
<keyword evidence="11" id="KW-0067">ATP-binding</keyword>
<evidence type="ECO:0000256" key="1">
    <source>
        <dbReference type="ARBA" id="ARBA00004245"/>
    </source>
</evidence>
<feature type="region of interest" description="Disordered" evidence="16">
    <location>
        <begin position="2667"/>
        <end position="2709"/>
    </location>
</feature>
<protein>
    <recommendedName>
        <fullName evidence="3">non-specific serine/threonine protein kinase</fullName>
        <ecNumber evidence="3">2.7.11.1</ecNumber>
    </recommendedName>
</protein>
<keyword evidence="10 18" id="KW-0418">Kinase</keyword>
<dbReference type="GO" id="GO:0043015">
    <property type="term" value="F:gamma-tubulin binding"/>
    <property type="evidence" value="ECO:0007669"/>
    <property type="project" value="InterPro"/>
</dbReference>
<dbReference type="InterPro" id="IPR011009">
    <property type="entry name" value="Kinase-like_dom_sf"/>
</dbReference>
<keyword evidence="7" id="KW-0808">Transferase</keyword>
<evidence type="ECO:0000313" key="19">
    <source>
        <dbReference type="Proteomes" id="UP000008909"/>
    </source>
</evidence>
<dbReference type="GO" id="GO:0005874">
    <property type="term" value="C:microtubule"/>
    <property type="evidence" value="ECO:0007669"/>
    <property type="project" value="UniProtKB-KW"/>
</dbReference>
<dbReference type="GO" id="GO:0005737">
    <property type="term" value="C:cytoplasm"/>
    <property type="evidence" value="ECO:0007669"/>
    <property type="project" value="TreeGrafter"/>
</dbReference>
<keyword evidence="8" id="KW-0493">Microtubule</keyword>
<evidence type="ECO:0000256" key="13">
    <source>
        <dbReference type="ARBA" id="ARBA00047899"/>
    </source>
</evidence>